<name>A0A8D8U7S5_9HEMI</name>
<protein>
    <submittedName>
        <fullName evidence="1">Uncharacterized protein</fullName>
    </submittedName>
</protein>
<accession>A0A8D8U7S5</accession>
<reference evidence="1" key="1">
    <citation type="submission" date="2021-05" db="EMBL/GenBank/DDBJ databases">
        <authorList>
            <person name="Alioto T."/>
            <person name="Alioto T."/>
            <person name="Gomez Garrido J."/>
        </authorList>
    </citation>
    <scope>NUCLEOTIDE SEQUENCE</scope>
</reference>
<evidence type="ECO:0000313" key="1">
    <source>
        <dbReference type="EMBL" id="CAG6698876.1"/>
    </source>
</evidence>
<organism evidence="1">
    <name type="scientific">Cacopsylla melanoneura</name>
    <dbReference type="NCBI Taxonomy" id="428564"/>
    <lineage>
        <taxon>Eukaryota</taxon>
        <taxon>Metazoa</taxon>
        <taxon>Ecdysozoa</taxon>
        <taxon>Arthropoda</taxon>
        <taxon>Hexapoda</taxon>
        <taxon>Insecta</taxon>
        <taxon>Pterygota</taxon>
        <taxon>Neoptera</taxon>
        <taxon>Paraneoptera</taxon>
        <taxon>Hemiptera</taxon>
        <taxon>Sternorrhyncha</taxon>
        <taxon>Psylloidea</taxon>
        <taxon>Psyllidae</taxon>
        <taxon>Psyllinae</taxon>
        <taxon>Cacopsylla</taxon>
    </lineage>
</organism>
<dbReference type="AlphaFoldDB" id="A0A8D8U7S5"/>
<proteinExistence type="predicted"/>
<dbReference type="EMBL" id="HBUF01338809">
    <property type="protein sequence ID" value="CAG6698876.1"/>
    <property type="molecule type" value="Transcribed_RNA"/>
</dbReference>
<sequence length="101" mass="11290">MFAMIRFFPSNSWYSVAASPSLLASVCTTYCRCSEGRCRGNGLENTSFALSNNTLSSSLHLKGFRDNILYRGSRTTDALGMYSRNQLHNPRNDCNSFLLFG</sequence>